<organism evidence="2 3">
    <name type="scientific">Polarella glacialis</name>
    <name type="common">Dinoflagellate</name>
    <dbReference type="NCBI Taxonomy" id="89957"/>
    <lineage>
        <taxon>Eukaryota</taxon>
        <taxon>Sar</taxon>
        <taxon>Alveolata</taxon>
        <taxon>Dinophyceae</taxon>
        <taxon>Suessiales</taxon>
        <taxon>Suessiaceae</taxon>
        <taxon>Polarella</taxon>
    </lineage>
</organism>
<evidence type="ECO:0008006" key="5">
    <source>
        <dbReference type="Google" id="ProtNLM"/>
    </source>
</evidence>
<dbReference type="AlphaFoldDB" id="A0A813LUI6"/>
<evidence type="ECO:0000313" key="1">
    <source>
        <dbReference type="EMBL" id="CAE8590990.1"/>
    </source>
</evidence>
<gene>
    <name evidence="1" type="ORF">PGLA1383_LOCUS9686</name>
    <name evidence="2" type="ORF">PGLA2088_LOCUS49915</name>
</gene>
<evidence type="ECO:0000313" key="2">
    <source>
        <dbReference type="EMBL" id="CAE8740170.1"/>
    </source>
</evidence>
<protein>
    <recommendedName>
        <fullName evidence="5">Calmodulin-lysine N-methyltransferase</fullName>
    </recommendedName>
</protein>
<proteinExistence type="predicted"/>
<sequence>MHHPPTDVRPSRYSFRLADNTNTNVEILEASSGFTETGFKVWVAAQHLCELLCRIPSVVSGQRVLELGAGSGLVSAVAATLGAHMTASDRPELLSHLRAVAAHGAATPRFAVVPLEWGSDSVPWPAGHFDVILGTDITYMNDCAPLLTVLSTLVGTSGAVVLLAHCVRSPEQAAGLWHTMRQRLGGVVWVYDGYDVLAACYDASRHDVQAQGVITFAYGAACPAKGTHLSASYELFREKPLLELSALVVKREERLPGMLGPFLREESDGS</sequence>
<comment type="caution">
    <text evidence="2">The sequence shown here is derived from an EMBL/GenBank/DDBJ whole genome shotgun (WGS) entry which is preliminary data.</text>
</comment>
<evidence type="ECO:0000313" key="3">
    <source>
        <dbReference type="Proteomes" id="UP000626109"/>
    </source>
</evidence>
<evidence type="ECO:0000313" key="4">
    <source>
        <dbReference type="Proteomes" id="UP000654075"/>
    </source>
</evidence>
<dbReference type="OrthoDB" id="413861at2759"/>
<accession>A0A813LUI6</accession>
<dbReference type="EMBL" id="CAJNNW010037222">
    <property type="protein sequence ID" value="CAE8740170.1"/>
    <property type="molecule type" value="Genomic_DNA"/>
</dbReference>
<reference evidence="2" key="1">
    <citation type="submission" date="2021-02" db="EMBL/GenBank/DDBJ databases">
        <authorList>
            <person name="Dougan E. K."/>
            <person name="Rhodes N."/>
            <person name="Thang M."/>
            <person name="Chan C."/>
        </authorList>
    </citation>
    <scope>NUCLEOTIDE SEQUENCE</scope>
</reference>
<dbReference type="InterPro" id="IPR019410">
    <property type="entry name" value="Methyltransf_16"/>
</dbReference>
<dbReference type="Proteomes" id="UP000654075">
    <property type="component" value="Unassembled WGS sequence"/>
</dbReference>
<dbReference type="CDD" id="cd02440">
    <property type="entry name" value="AdoMet_MTases"/>
    <property type="match status" value="1"/>
</dbReference>
<dbReference type="InterPro" id="IPR029063">
    <property type="entry name" value="SAM-dependent_MTases_sf"/>
</dbReference>
<dbReference type="PANTHER" id="PTHR14614">
    <property type="entry name" value="HEPATOCELLULAR CARCINOMA-ASSOCIATED ANTIGEN"/>
    <property type="match status" value="1"/>
</dbReference>
<dbReference type="SUPFAM" id="SSF53335">
    <property type="entry name" value="S-adenosyl-L-methionine-dependent methyltransferases"/>
    <property type="match status" value="1"/>
</dbReference>
<dbReference type="Gene3D" id="3.40.50.150">
    <property type="entry name" value="Vaccinia Virus protein VP39"/>
    <property type="match status" value="1"/>
</dbReference>
<dbReference type="Pfam" id="PF10294">
    <property type="entry name" value="Methyltransf_16"/>
    <property type="match status" value="1"/>
</dbReference>
<name>A0A813LUI6_POLGL</name>
<dbReference type="Proteomes" id="UP000626109">
    <property type="component" value="Unassembled WGS sequence"/>
</dbReference>
<dbReference type="EMBL" id="CAJNNV010004620">
    <property type="protein sequence ID" value="CAE8590990.1"/>
    <property type="molecule type" value="Genomic_DNA"/>
</dbReference>
<dbReference type="PANTHER" id="PTHR14614:SF132">
    <property type="entry name" value="PROTEIN-LYSINE METHYLTRANSFERASE C42C1.13"/>
    <property type="match status" value="1"/>
</dbReference>
<keyword evidence="4" id="KW-1185">Reference proteome</keyword>